<dbReference type="PROSITE" id="PS51387">
    <property type="entry name" value="FAD_PCMH"/>
    <property type="match status" value="1"/>
</dbReference>
<dbReference type="InterPro" id="IPR036318">
    <property type="entry name" value="FAD-bd_PCMH-like_sf"/>
</dbReference>
<dbReference type="GO" id="GO:0016020">
    <property type="term" value="C:membrane"/>
    <property type="evidence" value="ECO:0007669"/>
    <property type="project" value="InterPro"/>
</dbReference>
<dbReference type="PANTHER" id="PTHR43762:SF1">
    <property type="entry name" value="D-ARABINONO-1,4-LACTONE OXIDASE"/>
    <property type="match status" value="1"/>
</dbReference>
<dbReference type="Gene3D" id="1.10.45.10">
    <property type="entry name" value="Vanillyl-alcohol Oxidase, Chain A, domain 4"/>
    <property type="match status" value="1"/>
</dbReference>
<dbReference type="Pfam" id="PF04030">
    <property type="entry name" value="ALO"/>
    <property type="match status" value="1"/>
</dbReference>
<dbReference type="SUPFAM" id="SSF56176">
    <property type="entry name" value="FAD-binding/transporter-associated domain-like"/>
    <property type="match status" value="1"/>
</dbReference>
<feature type="domain" description="FAD-binding PCMH-type" evidence="2">
    <location>
        <begin position="12"/>
        <end position="182"/>
    </location>
</feature>
<dbReference type="InterPro" id="IPR016166">
    <property type="entry name" value="FAD-bd_PCMH"/>
</dbReference>
<proteinExistence type="predicted"/>
<dbReference type="NCBIfam" id="TIGR01679">
    <property type="entry name" value="bact_FAD_ox"/>
    <property type="match status" value="1"/>
</dbReference>
<dbReference type="InterPro" id="IPR006094">
    <property type="entry name" value="Oxid_FAD_bind_N"/>
</dbReference>
<dbReference type="EMBL" id="JAEHOH010000006">
    <property type="protein sequence ID" value="MBK0418503.1"/>
    <property type="molecule type" value="Genomic_DNA"/>
</dbReference>
<dbReference type="InterPro" id="IPR010031">
    <property type="entry name" value="FAD_lactone_oxidase-like"/>
</dbReference>
<dbReference type="Gene3D" id="3.30.43.10">
    <property type="entry name" value="Uridine Diphospho-n-acetylenolpyruvylglucosamine Reductase, domain 2"/>
    <property type="match status" value="1"/>
</dbReference>
<dbReference type="InterPro" id="IPR016167">
    <property type="entry name" value="FAD-bd_PCMH_sub1"/>
</dbReference>
<dbReference type="AlphaFoldDB" id="A0A934UUT0"/>
<dbReference type="Gene3D" id="3.30.465.10">
    <property type="match status" value="1"/>
</dbReference>
<dbReference type="RefSeq" id="WP_200114684.1">
    <property type="nucleotide sequence ID" value="NZ_JAEHOH010000006.1"/>
</dbReference>
<dbReference type="Gene3D" id="3.30.70.2520">
    <property type="match status" value="1"/>
</dbReference>
<evidence type="ECO:0000313" key="3">
    <source>
        <dbReference type="EMBL" id="MBK0418503.1"/>
    </source>
</evidence>
<protein>
    <submittedName>
        <fullName evidence="3">FAD-binding protein</fullName>
    </submittedName>
</protein>
<dbReference type="PANTHER" id="PTHR43762">
    <property type="entry name" value="L-GULONOLACTONE OXIDASE"/>
    <property type="match status" value="1"/>
</dbReference>
<evidence type="ECO:0000313" key="4">
    <source>
        <dbReference type="Proteomes" id="UP000608530"/>
    </source>
</evidence>
<dbReference type="GO" id="GO:0003885">
    <property type="term" value="F:D-arabinono-1,4-lactone oxidase activity"/>
    <property type="evidence" value="ECO:0007669"/>
    <property type="project" value="InterPro"/>
</dbReference>
<dbReference type="InterPro" id="IPR016169">
    <property type="entry name" value="FAD-bd_PCMH_sub2"/>
</dbReference>
<dbReference type="Proteomes" id="UP000608530">
    <property type="component" value="Unassembled WGS sequence"/>
</dbReference>
<gene>
    <name evidence="3" type="ORF">JD276_05585</name>
</gene>
<name>A0A934UUT0_9MICO</name>
<evidence type="ECO:0000259" key="2">
    <source>
        <dbReference type="PROSITE" id="PS51387"/>
    </source>
</evidence>
<keyword evidence="1" id="KW-0560">Oxidoreductase</keyword>
<dbReference type="Pfam" id="PF01565">
    <property type="entry name" value="FAD_binding_4"/>
    <property type="match status" value="1"/>
</dbReference>
<dbReference type="InterPro" id="IPR016171">
    <property type="entry name" value="Vanillyl_alc_oxidase_C-sub2"/>
</dbReference>
<keyword evidence="4" id="KW-1185">Reference proteome</keyword>
<accession>A0A934UUT0</accession>
<dbReference type="InterPro" id="IPR007173">
    <property type="entry name" value="ALO_C"/>
</dbReference>
<evidence type="ECO:0000256" key="1">
    <source>
        <dbReference type="ARBA" id="ARBA00023002"/>
    </source>
</evidence>
<organism evidence="3 4">
    <name type="scientific">Leucobacter chromiisoli</name>
    <dbReference type="NCBI Taxonomy" id="2796471"/>
    <lineage>
        <taxon>Bacteria</taxon>
        <taxon>Bacillati</taxon>
        <taxon>Actinomycetota</taxon>
        <taxon>Actinomycetes</taxon>
        <taxon>Micrococcales</taxon>
        <taxon>Microbacteriaceae</taxon>
        <taxon>Leucobacter</taxon>
    </lineage>
</organism>
<dbReference type="PIRSF" id="PIRSF000136">
    <property type="entry name" value="LGO_GLO"/>
    <property type="match status" value="1"/>
</dbReference>
<comment type="caution">
    <text evidence="3">The sequence shown here is derived from an EMBL/GenBank/DDBJ whole genome shotgun (WGS) entry which is preliminary data.</text>
</comment>
<reference evidence="3" key="1">
    <citation type="submission" date="2020-12" db="EMBL/GenBank/DDBJ databases">
        <title>Leucobacter sp. CAS1, isolated from Chromium sludge.</title>
        <authorList>
            <person name="Xu Z."/>
        </authorList>
    </citation>
    <scope>NUCLEOTIDE SEQUENCE</scope>
    <source>
        <strain evidence="3">CSA1</strain>
    </source>
</reference>
<sequence length="434" mass="48216">MTRIRRNWARTETFRPALTVAPRSTEQVVLAVRRGLETGHGVKPLGATHSFSGVAATDGIHLDMDRMRGAISIDRERGRATVWGGTRLRELAGILNPHGLALPNMGDIDRQTIAGAIQTGTHGTGLRQRGLAAGVVGATIVTGTGEVLEVDEQHHPELLPAVALGLGALGVIVAVTLQCAPRFLLRAEEAPEPLDAALDDFVERTRSADHFEFFWFPHTEVARTKTNTRLPLDAPLEPLGAIPRLFDEEVMNNQVLGAILAVERLLPPITPRVNRLIAALSSRRSYSDESHRVFVTPRRVRFIEMEYGLPLDAVPAAVRELRDMIERRGHRVSFPVEVRAAAADDLPTSTAYGRESGYVSVHRYWRESDSGYFRDAEDILLAHGGRPHWGKLHTQGVEELRRIYPRLDDFLAIRDRLDPDRVFANPYLDRVLGR</sequence>
<dbReference type="GO" id="GO:0071949">
    <property type="term" value="F:FAD binding"/>
    <property type="evidence" value="ECO:0007669"/>
    <property type="project" value="InterPro"/>
</dbReference>